<comment type="caution">
    <text evidence="3">The sequence shown here is derived from an EMBL/GenBank/DDBJ whole genome shotgun (WGS) entry which is preliminary data.</text>
</comment>
<proteinExistence type="predicted"/>
<dbReference type="SUPFAM" id="SSF52266">
    <property type="entry name" value="SGNH hydrolase"/>
    <property type="match status" value="1"/>
</dbReference>
<sequence length="606" mass="64872">MKMTGKGRRPGRTILVFSITILTALTLTLAPCAYGASGVSAGTTFTNEKTGSAVDYQILKDCKTVRMGDGSKAAVSSSDQGTVFIPKDVTYYKGWEDPYTFCVTQIAPNAFKGRSDIKKVKIEADVTFEPHALDGLAKTTIFETSSLSTKKALLAYGIPLERVIYKGLRTKYVAFGDSIAAGYALPEYVSDPLGRGDALPTPKDAFVSLVGAGLEKSDGPSLTDNQAASGWTSQQLLDCLKRGDYDSSLADADVITVTIGSNDLLGPFIEIIEQAFKDKLNDIEVLDRNVAKIIKIKAITKAIPAVIDEINSQLHDNQTLLQACKEFRDTIQPAILAELKKKAPSAELYWTTLYNPFAKQTFDLKALMPGLETVSPNIWNSLNPIDLDSYGAKYIKEMNKAFNNSSGYHVIDLYDDFDQAGLTNVQISHDSNGISLNFDPHPNTKGHKVIADLALPVIQSTYASKAPAADLSNLKNITAYSLSGNKGKIDQASGSIAVTVPYGTDIKALTASFQASKGALVTVGGKKQVSGKTVHNFTKPVTYDVTAEDGTMRSYKVKVAIAPAGDAKAAGSTVNTGDEFPAVPLFALALGAAMICGLLVIGRRRN</sequence>
<keyword evidence="1" id="KW-0812">Transmembrane</keyword>
<dbReference type="InterPro" id="IPR013830">
    <property type="entry name" value="SGNH_hydro"/>
</dbReference>
<evidence type="ECO:0000259" key="2">
    <source>
        <dbReference type="Pfam" id="PF13472"/>
    </source>
</evidence>
<name>A0ABT1RNX4_9FIRM</name>
<dbReference type="Gene3D" id="3.40.50.1110">
    <property type="entry name" value="SGNH hydrolase"/>
    <property type="match status" value="1"/>
</dbReference>
<keyword evidence="4" id="KW-1185">Reference proteome</keyword>
<feature type="domain" description="SGNH hydrolase-type esterase" evidence="2">
    <location>
        <begin position="174"/>
        <end position="449"/>
    </location>
</feature>
<feature type="transmembrane region" description="Helical" evidence="1">
    <location>
        <begin position="582"/>
        <end position="601"/>
    </location>
</feature>
<dbReference type="Pfam" id="PF13472">
    <property type="entry name" value="Lipase_GDSL_2"/>
    <property type="match status" value="1"/>
</dbReference>
<evidence type="ECO:0000313" key="4">
    <source>
        <dbReference type="Proteomes" id="UP001524502"/>
    </source>
</evidence>
<protein>
    <submittedName>
        <fullName evidence="3">GDSL-type esterase/lipase family protein</fullName>
    </submittedName>
</protein>
<dbReference type="Proteomes" id="UP001524502">
    <property type="component" value="Unassembled WGS sequence"/>
</dbReference>
<organism evidence="3 4">
    <name type="scientific">Anaerovorax odorimutans</name>
    <dbReference type="NCBI Taxonomy" id="109327"/>
    <lineage>
        <taxon>Bacteria</taxon>
        <taxon>Bacillati</taxon>
        <taxon>Bacillota</taxon>
        <taxon>Clostridia</taxon>
        <taxon>Peptostreptococcales</taxon>
        <taxon>Anaerovoracaceae</taxon>
        <taxon>Anaerovorax</taxon>
    </lineage>
</organism>
<dbReference type="InterPro" id="IPR036514">
    <property type="entry name" value="SGNH_hydro_sf"/>
</dbReference>
<dbReference type="EMBL" id="JANFXK010000008">
    <property type="protein sequence ID" value="MCQ4636887.1"/>
    <property type="molecule type" value="Genomic_DNA"/>
</dbReference>
<keyword evidence="1" id="KW-1133">Transmembrane helix</keyword>
<evidence type="ECO:0000313" key="3">
    <source>
        <dbReference type="EMBL" id="MCQ4636887.1"/>
    </source>
</evidence>
<evidence type="ECO:0000256" key="1">
    <source>
        <dbReference type="SAM" id="Phobius"/>
    </source>
</evidence>
<reference evidence="3 4" key="1">
    <citation type="submission" date="2022-06" db="EMBL/GenBank/DDBJ databases">
        <title>Isolation of gut microbiota from human fecal samples.</title>
        <authorList>
            <person name="Pamer E.G."/>
            <person name="Barat B."/>
            <person name="Waligurski E."/>
            <person name="Medina S."/>
            <person name="Paddock L."/>
            <person name="Mostad J."/>
        </authorList>
    </citation>
    <scope>NUCLEOTIDE SEQUENCE [LARGE SCALE GENOMIC DNA]</scope>
    <source>
        <strain evidence="3 4">SL.3.17</strain>
    </source>
</reference>
<gene>
    <name evidence="3" type="ORF">NE619_09100</name>
</gene>
<accession>A0ABT1RNX4</accession>
<dbReference type="Gene3D" id="2.60.40.2340">
    <property type="match status" value="1"/>
</dbReference>
<dbReference type="RefSeq" id="WP_256132078.1">
    <property type="nucleotide sequence ID" value="NZ_JANFXK010000008.1"/>
</dbReference>
<keyword evidence="1" id="KW-0472">Membrane</keyword>